<dbReference type="AlphaFoldDB" id="A0A8D8S082"/>
<sequence length="191" mass="20557">MGFSLYCGHILPVGYDANRPGYDASRPGSPGGYDANRPDSAGGYDANRPGSAGGYDGSRQPGYDASRQPGYDASRPGYDASRPDYAASRGFEGSRPGYVTGTATYDANRPVYGGNSSYFSSNVSGGGRVPDFYLSIPTYEQTSGQNRTLYDPFGVNDPNLVRAQSGAPNTIRLDPRYQYRPRNNVTWTRIG</sequence>
<dbReference type="EMBL" id="HBUF01194543">
    <property type="protein sequence ID" value="CAG6659535.1"/>
    <property type="molecule type" value="Transcribed_RNA"/>
</dbReference>
<evidence type="ECO:0000256" key="1">
    <source>
        <dbReference type="SAM" id="MobiDB-lite"/>
    </source>
</evidence>
<feature type="region of interest" description="Disordered" evidence="1">
    <location>
        <begin position="16"/>
        <end position="92"/>
    </location>
</feature>
<proteinExistence type="predicted"/>
<evidence type="ECO:0000313" key="2">
    <source>
        <dbReference type="EMBL" id="CAG6659535.1"/>
    </source>
</evidence>
<protein>
    <submittedName>
        <fullName evidence="2">Uncharacterized protein</fullName>
    </submittedName>
</protein>
<name>A0A8D8S082_9HEMI</name>
<organism evidence="2">
    <name type="scientific">Cacopsylla melanoneura</name>
    <dbReference type="NCBI Taxonomy" id="428564"/>
    <lineage>
        <taxon>Eukaryota</taxon>
        <taxon>Metazoa</taxon>
        <taxon>Ecdysozoa</taxon>
        <taxon>Arthropoda</taxon>
        <taxon>Hexapoda</taxon>
        <taxon>Insecta</taxon>
        <taxon>Pterygota</taxon>
        <taxon>Neoptera</taxon>
        <taxon>Paraneoptera</taxon>
        <taxon>Hemiptera</taxon>
        <taxon>Sternorrhyncha</taxon>
        <taxon>Psylloidea</taxon>
        <taxon>Psyllidae</taxon>
        <taxon>Psyllinae</taxon>
        <taxon>Cacopsylla</taxon>
    </lineage>
</organism>
<dbReference type="EMBL" id="HBUF01194544">
    <property type="protein sequence ID" value="CAG6659538.1"/>
    <property type="molecule type" value="Transcribed_RNA"/>
</dbReference>
<accession>A0A8D8S082</accession>
<reference evidence="2" key="1">
    <citation type="submission" date="2021-05" db="EMBL/GenBank/DDBJ databases">
        <authorList>
            <person name="Alioto T."/>
            <person name="Alioto T."/>
            <person name="Gomez Garrido J."/>
        </authorList>
    </citation>
    <scope>NUCLEOTIDE SEQUENCE</scope>
</reference>